<dbReference type="Proteomes" id="UP001138768">
    <property type="component" value="Unassembled WGS sequence"/>
</dbReference>
<feature type="region of interest" description="Disordered" evidence="1">
    <location>
        <begin position="270"/>
        <end position="289"/>
    </location>
</feature>
<dbReference type="CDD" id="cd06260">
    <property type="entry name" value="DUF820-like"/>
    <property type="match status" value="1"/>
</dbReference>
<dbReference type="InterPro" id="IPR008538">
    <property type="entry name" value="Uma2"/>
</dbReference>
<comment type="caution">
    <text evidence="3">The sequence shown here is derived from an EMBL/GenBank/DDBJ whole genome shotgun (WGS) entry which is preliminary data.</text>
</comment>
<accession>A0A9X0W9J6</accession>
<dbReference type="SUPFAM" id="SSF52980">
    <property type="entry name" value="Restriction endonuclease-like"/>
    <property type="match status" value="1"/>
</dbReference>
<feature type="domain" description="Putative restriction endonuclease" evidence="2">
    <location>
        <begin position="50"/>
        <end position="221"/>
    </location>
</feature>
<organism evidence="3 4">
    <name type="scientific">Lamprobacter modestohalophilus</name>
    <dbReference type="NCBI Taxonomy" id="1064514"/>
    <lineage>
        <taxon>Bacteria</taxon>
        <taxon>Pseudomonadati</taxon>
        <taxon>Pseudomonadota</taxon>
        <taxon>Gammaproteobacteria</taxon>
        <taxon>Chromatiales</taxon>
        <taxon>Chromatiaceae</taxon>
        <taxon>Lamprobacter</taxon>
    </lineage>
</organism>
<evidence type="ECO:0000313" key="3">
    <source>
        <dbReference type="EMBL" id="MBK1619419.1"/>
    </source>
</evidence>
<dbReference type="PANTHER" id="PTHR33352">
    <property type="entry name" value="SLR1095 PROTEIN"/>
    <property type="match status" value="1"/>
</dbReference>
<reference evidence="3 4" key="1">
    <citation type="journal article" date="2020" name="Microorganisms">
        <title>Osmotic Adaptation and Compatible Solute Biosynthesis of Phototrophic Bacteria as Revealed from Genome Analyses.</title>
        <authorList>
            <person name="Imhoff J.F."/>
            <person name="Rahn T."/>
            <person name="Kunzel S."/>
            <person name="Keller A."/>
            <person name="Neulinger S.C."/>
        </authorList>
    </citation>
    <scope>NUCLEOTIDE SEQUENCE [LARGE SCALE GENOMIC DNA]</scope>
    <source>
        <strain evidence="3 4">DSM 25653</strain>
    </source>
</reference>
<evidence type="ECO:0000313" key="4">
    <source>
        <dbReference type="Proteomes" id="UP001138768"/>
    </source>
</evidence>
<keyword evidence="4" id="KW-1185">Reference proteome</keyword>
<dbReference type="InterPro" id="IPR011335">
    <property type="entry name" value="Restrct_endonuc-II-like"/>
</dbReference>
<dbReference type="Gene3D" id="3.90.1570.10">
    <property type="entry name" value="tt1808, chain A"/>
    <property type="match status" value="1"/>
</dbReference>
<proteinExistence type="predicted"/>
<dbReference type="Pfam" id="PF05685">
    <property type="entry name" value="Uma2"/>
    <property type="match status" value="1"/>
</dbReference>
<dbReference type="InterPro" id="IPR012296">
    <property type="entry name" value="Nuclease_put_TT1808"/>
</dbReference>
<dbReference type="AlphaFoldDB" id="A0A9X0W9J6"/>
<dbReference type="EMBL" id="NRRY01000021">
    <property type="protein sequence ID" value="MBK1619419.1"/>
    <property type="molecule type" value="Genomic_DNA"/>
</dbReference>
<evidence type="ECO:0000256" key="1">
    <source>
        <dbReference type="SAM" id="MobiDB-lite"/>
    </source>
</evidence>
<name>A0A9X0W9J6_9GAMM</name>
<evidence type="ECO:0000259" key="2">
    <source>
        <dbReference type="Pfam" id="PF05685"/>
    </source>
</evidence>
<dbReference type="PANTHER" id="PTHR33352:SF3">
    <property type="entry name" value="SLR1612 PROTEIN"/>
    <property type="match status" value="1"/>
</dbReference>
<protein>
    <recommendedName>
        <fullName evidence="2">Putative restriction endonuclease domain-containing protein</fullName>
    </recommendedName>
</protein>
<gene>
    <name evidence="3" type="ORF">CKO42_13410</name>
</gene>
<sequence length="310" mass="35573">MRCLTMPHVLPDLTTPTARRPAPTERMDENAVQEPYDGMLVSETAYWRFYADWPDVTYEWHNGRLEAKGVSDWATILVFQWFTGLIRYFLDSHQGGQLVNQELGFTLSLTAHGASRRSIRRPDTAVILTDNPHQLQPTDRRYQGVFDLCLEALSDSDPEQKARDQVIKYREYAQVGVEEYYILAGNLDDCAFFRRDPQGRYQPLLPDQDGVMASVALPGLQWRQRDLVRQPSLEALLADPVYQDYVLPEFSRAQADKAAALQRADQEAQRADQEALRAKKEARRADQEAARAERLAERLRQLGIDPHLLE</sequence>